<evidence type="ECO:0000256" key="1">
    <source>
        <dbReference type="SAM" id="Phobius"/>
    </source>
</evidence>
<feature type="transmembrane region" description="Helical" evidence="1">
    <location>
        <begin position="43"/>
        <end position="62"/>
    </location>
</feature>
<keyword evidence="2" id="KW-0378">Hydrolase</keyword>
<feature type="transmembrane region" description="Helical" evidence="1">
    <location>
        <begin position="69"/>
        <end position="87"/>
    </location>
</feature>
<dbReference type="InterPro" id="IPR036514">
    <property type="entry name" value="SGNH_hydro_sf"/>
</dbReference>
<dbReference type="Gene3D" id="3.40.50.1110">
    <property type="entry name" value="SGNH hydrolase"/>
    <property type="match status" value="1"/>
</dbReference>
<dbReference type="SUPFAM" id="SSF52266">
    <property type="entry name" value="SGNH hydrolase"/>
    <property type="match status" value="1"/>
</dbReference>
<evidence type="ECO:0000313" key="2">
    <source>
        <dbReference type="EMBL" id="QNN70572.1"/>
    </source>
</evidence>
<protein>
    <submittedName>
        <fullName evidence="2">SGNH/GDSL hydrolase family protein</fullName>
    </submittedName>
</protein>
<organism evidence="2 3">
    <name type="scientific">Thermomonas carbonis</name>
    <dbReference type="NCBI Taxonomy" id="1463158"/>
    <lineage>
        <taxon>Bacteria</taxon>
        <taxon>Pseudomonadati</taxon>
        <taxon>Pseudomonadota</taxon>
        <taxon>Gammaproteobacteria</taxon>
        <taxon>Lysobacterales</taxon>
        <taxon>Lysobacteraceae</taxon>
        <taxon>Thermomonas</taxon>
    </lineage>
</organism>
<name>A0A7G9SRU7_9GAMM</name>
<reference evidence="2 3" key="1">
    <citation type="submission" date="2020-08" db="EMBL/GenBank/DDBJ databases">
        <title>Genome sequence of Thermomonas carbonis KCTC 42013T.</title>
        <authorList>
            <person name="Hyun D.-W."/>
            <person name="Bae J.-W."/>
        </authorList>
    </citation>
    <scope>NUCLEOTIDE SEQUENCE [LARGE SCALE GENOMIC DNA]</scope>
    <source>
        <strain evidence="2 3">KCTC 42013</strain>
    </source>
</reference>
<dbReference type="InterPro" id="IPR008979">
    <property type="entry name" value="Galactose-bd-like_sf"/>
</dbReference>
<keyword evidence="1" id="KW-1133">Transmembrane helix</keyword>
<proteinExistence type="predicted"/>
<dbReference type="Gene3D" id="2.60.120.260">
    <property type="entry name" value="Galactose-binding domain-like"/>
    <property type="match status" value="2"/>
</dbReference>
<sequence length="651" mass="71189">MSHSTQRIRRGLCVTALLQGLLLLAIAQWVETVNIPLTSFRFGAAVVGAAGLLVTGLAIAAWKMRNDFALVLNSTVLTMIIAFSAGYHPVHAGDLTVVNGRMVSWQSETEWTEINVRGDPLFGWSNKPNTVSRQSHQDFKVSYAIDGEGWRRLPARPAGSPEIWFLGCSFTFGVGVDDQQAYPALLAQKAWPTAQVRNFSVSGWGTTQAYLVLKNLLTEKTKPRAILYGWINHHRQRNYLRASWFSKSKARQIPRFEVESGELSWVGMVPGSQAKMPEGPELDKKEVAVTIALVRAMAALTREHGVPFIIVLLDPTDPEIKAAFTAIPGVKLMDVGGLSTAFHPNEGHPAPLWHQVVAHAIAADPLLSNLTGMPELLAPSAIADPPMREWHSSWDRSLGAGKLFIRYPAQPTDTLKVEFVGPPAREVRSSVVRHGDIRATKGRTYAFEMVARASGQRPLTFALDRATAPFDNLGLRGDIQLTPEWQRVRRYFVATGDDTAAALALSVGASTESIEFATAPLLRELAGDELAAAAASLAQPQWKLSAEHPSQASLEHVSPVPQTPFLVRVQASGEDIWEIQLQLDGIALEAGREYTFALRARAARARPWSMRSRSIGRAGRISVCGAGRSWVPGGRRCDETLSPPPTRPMPE</sequence>
<keyword evidence="1" id="KW-0472">Membrane</keyword>
<keyword evidence="1" id="KW-0812">Transmembrane</keyword>
<dbReference type="SUPFAM" id="SSF49785">
    <property type="entry name" value="Galactose-binding domain-like"/>
    <property type="match status" value="1"/>
</dbReference>
<dbReference type="EMBL" id="CP060719">
    <property type="protein sequence ID" value="QNN70572.1"/>
    <property type="molecule type" value="Genomic_DNA"/>
</dbReference>
<dbReference type="KEGG" id="tcn:H9L16_02805"/>
<dbReference type="AlphaFoldDB" id="A0A7G9SRU7"/>
<accession>A0A7G9SRU7</accession>
<dbReference type="Proteomes" id="UP000515804">
    <property type="component" value="Chromosome"/>
</dbReference>
<evidence type="ECO:0000313" key="3">
    <source>
        <dbReference type="Proteomes" id="UP000515804"/>
    </source>
</evidence>
<gene>
    <name evidence="2" type="ORF">H9L16_02805</name>
</gene>
<dbReference type="GO" id="GO:0016788">
    <property type="term" value="F:hydrolase activity, acting on ester bonds"/>
    <property type="evidence" value="ECO:0007669"/>
    <property type="project" value="UniProtKB-ARBA"/>
</dbReference>
<keyword evidence="3" id="KW-1185">Reference proteome</keyword>